<comment type="catalytic activity">
    <reaction evidence="4">
        <text>(R)-pantoate + NADP(+) = 2-dehydropantoate + NADPH + H(+)</text>
        <dbReference type="Rhea" id="RHEA:16233"/>
        <dbReference type="ChEBI" id="CHEBI:11561"/>
        <dbReference type="ChEBI" id="CHEBI:15378"/>
        <dbReference type="ChEBI" id="CHEBI:15980"/>
        <dbReference type="ChEBI" id="CHEBI:57783"/>
        <dbReference type="ChEBI" id="CHEBI:58349"/>
        <dbReference type="EC" id="1.1.1.169"/>
    </reaction>
</comment>
<sequence>MVNEDKKTNILLFGLGAIGSFYAFILSRNQNVSLSVIARSNYDAVKQNGLEIKSAIHGEHTVKIDHVLRSPSEASTKFDYIVLAHKSINPGSIPPLFREVGDDRTTFVIIQNGVGNEDPFHTLYPNNAIVSCVTWTGAVQNSPGVIEHNSNEDMQIGLCPTPTSSSDPRQARLDRFAELLRNGGTKFNFEADVQIKRWEKVVWNAAWNPLTTLTGAPVQDFLNATPEALVMTKQLMQEVISVAQRCGVPLKEGLAEELIDKVMAMQTPIFSSMYQDAKEGRPLEVDVILGTPMRRAKELGMEDKVPVLRAIYAMTMAVNGRLSR</sequence>
<dbReference type="InterPro" id="IPR036291">
    <property type="entry name" value="NAD(P)-bd_dom_sf"/>
</dbReference>
<dbReference type="Pfam" id="PF08546">
    <property type="entry name" value="ApbA_C"/>
    <property type="match status" value="1"/>
</dbReference>
<dbReference type="SUPFAM" id="SSF51735">
    <property type="entry name" value="NAD(P)-binding Rossmann-fold domains"/>
    <property type="match status" value="1"/>
</dbReference>
<gene>
    <name evidence="7" type="ORF">CLAFUR5_06612</name>
</gene>
<dbReference type="AlphaFoldDB" id="A0A9Q8LHP0"/>
<feature type="domain" description="Ketopantoate reductase N-terminal" evidence="5">
    <location>
        <begin position="10"/>
        <end position="158"/>
    </location>
</feature>
<dbReference type="Gene3D" id="1.10.1040.10">
    <property type="entry name" value="N-(1-d-carboxylethyl)-l-norvaline Dehydrogenase, domain 2"/>
    <property type="match status" value="1"/>
</dbReference>
<keyword evidence="3 4" id="KW-0560">Oxidoreductase</keyword>
<evidence type="ECO:0000256" key="4">
    <source>
        <dbReference type="RuleBase" id="RU362068"/>
    </source>
</evidence>
<dbReference type="PANTHER" id="PTHR21708">
    <property type="entry name" value="PROBABLE 2-DEHYDROPANTOATE 2-REDUCTASE"/>
    <property type="match status" value="1"/>
</dbReference>
<proteinExistence type="inferred from homology"/>
<dbReference type="GeneID" id="71986490"/>
<dbReference type="PANTHER" id="PTHR21708:SF40">
    <property type="entry name" value="REDUCTASE FAMILY PROTEIN, PUTATIVE (AFU_ORTHOLOGUE AFUA_2G14497)-RELATED"/>
    <property type="match status" value="1"/>
</dbReference>
<dbReference type="GO" id="GO:0005737">
    <property type="term" value="C:cytoplasm"/>
    <property type="evidence" value="ECO:0007669"/>
    <property type="project" value="TreeGrafter"/>
</dbReference>
<comment type="similarity">
    <text evidence="1 4">Belongs to the ketopantoate reductase family.</text>
</comment>
<dbReference type="EC" id="1.1.1.169" evidence="4"/>
<dbReference type="InterPro" id="IPR051402">
    <property type="entry name" value="KPR-Related"/>
</dbReference>
<dbReference type="RefSeq" id="XP_047761949.1">
    <property type="nucleotide sequence ID" value="XM_047905760.1"/>
</dbReference>
<dbReference type="InterPro" id="IPR008927">
    <property type="entry name" value="6-PGluconate_DH-like_C_sf"/>
</dbReference>
<dbReference type="InterPro" id="IPR003710">
    <property type="entry name" value="ApbA"/>
</dbReference>
<reference evidence="7" key="2">
    <citation type="journal article" date="2022" name="Microb. Genom.">
        <title>A chromosome-scale genome assembly of the tomato pathogen Cladosporium fulvum reveals a compartmentalized genome architecture and the presence of a dispensable chromosome.</title>
        <authorList>
            <person name="Zaccaron A.Z."/>
            <person name="Chen L.H."/>
            <person name="Samaras A."/>
            <person name="Stergiopoulos I."/>
        </authorList>
    </citation>
    <scope>NUCLEOTIDE SEQUENCE</scope>
    <source>
        <strain evidence="7">Race5_Kim</strain>
    </source>
</reference>
<dbReference type="FunFam" id="1.10.1040.10:FF:000017">
    <property type="entry name" value="2-dehydropantoate 2-reductase"/>
    <property type="match status" value="1"/>
</dbReference>
<organism evidence="7 8">
    <name type="scientific">Passalora fulva</name>
    <name type="common">Tomato leaf mold</name>
    <name type="synonym">Cladosporium fulvum</name>
    <dbReference type="NCBI Taxonomy" id="5499"/>
    <lineage>
        <taxon>Eukaryota</taxon>
        <taxon>Fungi</taxon>
        <taxon>Dikarya</taxon>
        <taxon>Ascomycota</taxon>
        <taxon>Pezizomycotina</taxon>
        <taxon>Dothideomycetes</taxon>
        <taxon>Dothideomycetidae</taxon>
        <taxon>Mycosphaerellales</taxon>
        <taxon>Mycosphaerellaceae</taxon>
        <taxon>Fulvia</taxon>
    </lineage>
</organism>
<evidence type="ECO:0000256" key="1">
    <source>
        <dbReference type="ARBA" id="ARBA00007870"/>
    </source>
</evidence>
<comment type="function">
    <text evidence="4">Catalyzes the NADPH-dependent reduction of ketopantoate into pantoic acid.</text>
</comment>
<dbReference type="InterPro" id="IPR013752">
    <property type="entry name" value="KPA_reductase"/>
</dbReference>
<dbReference type="KEGG" id="ffu:CLAFUR5_06612"/>
<dbReference type="Proteomes" id="UP000756132">
    <property type="component" value="Chromosome 5"/>
</dbReference>
<dbReference type="FunFam" id="3.40.50.720:FF:000609">
    <property type="entry name" value="2-dehydropantoate 2-reductase"/>
    <property type="match status" value="1"/>
</dbReference>
<evidence type="ECO:0000259" key="6">
    <source>
        <dbReference type="Pfam" id="PF08546"/>
    </source>
</evidence>
<dbReference type="EMBL" id="CP090167">
    <property type="protein sequence ID" value="UJO17583.1"/>
    <property type="molecule type" value="Genomic_DNA"/>
</dbReference>
<keyword evidence="8" id="KW-1185">Reference proteome</keyword>
<dbReference type="Gene3D" id="3.40.50.720">
    <property type="entry name" value="NAD(P)-binding Rossmann-like Domain"/>
    <property type="match status" value="1"/>
</dbReference>
<reference evidence="7" key="1">
    <citation type="submission" date="2021-12" db="EMBL/GenBank/DDBJ databases">
        <authorList>
            <person name="Zaccaron A."/>
            <person name="Stergiopoulos I."/>
        </authorList>
    </citation>
    <scope>NUCLEOTIDE SEQUENCE</scope>
    <source>
        <strain evidence="7">Race5_Kim</strain>
    </source>
</reference>
<feature type="domain" description="Ketopantoate reductase C-terminal" evidence="6">
    <location>
        <begin position="193"/>
        <end position="317"/>
    </location>
</feature>
<dbReference type="SUPFAM" id="SSF48179">
    <property type="entry name" value="6-phosphogluconate dehydrogenase C-terminal domain-like"/>
    <property type="match status" value="1"/>
</dbReference>
<evidence type="ECO:0000259" key="5">
    <source>
        <dbReference type="Pfam" id="PF02558"/>
    </source>
</evidence>
<protein>
    <recommendedName>
        <fullName evidence="4">2-dehydropantoate 2-reductase</fullName>
        <ecNumber evidence="4">1.1.1.169</ecNumber>
    </recommendedName>
    <alternativeName>
        <fullName evidence="4">Ketopantoate reductase</fullName>
    </alternativeName>
</protein>
<evidence type="ECO:0000313" key="8">
    <source>
        <dbReference type="Proteomes" id="UP000756132"/>
    </source>
</evidence>
<evidence type="ECO:0000256" key="3">
    <source>
        <dbReference type="ARBA" id="ARBA00023002"/>
    </source>
</evidence>
<keyword evidence="2 4" id="KW-0521">NADP</keyword>
<dbReference type="InterPro" id="IPR013328">
    <property type="entry name" value="6PGD_dom2"/>
</dbReference>
<evidence type="ECO:0000313" key="7">
    <source>
        <dbReference type="EMBL" id="UJO17583.1"/>
    </source>
</evidence>
<dbReference type="OrthoDB" id="3609at2759"/>
<dbReference type="Pfam" id="PF02558">
    <property type="entry name" value="ApbA"/>
    <property type="match status" value="1"/>
</dbReference>
<dbReference type="OMA" id="EMWEKWV"/>
<dbReference type="GO" id="GO:0008677">
    <property type="term" value="F:2-dehydropantoate 2-reductase activity"/>
    <property type="evidence" value="ECO:0007669"/>
    <property type="project" value="UniProtKB-EC"/>
</dbReference>
<dbReference type="GO" id="GO:0015940">
    <property type="term" value="P:pantothenate biosynthetic process"/>
    <property type="evidence" value="ECO:0007669"/>
    <property type="project" value="InterPro"/>
</dbReference>
<dbReference type="NCBIfam" id="TIGR00745">
    <property type="entry name" value="apbA_panE"/>
    <property type="match status" value="1"/>
</dbReference>
<name>A0A9Q8LHP0_PASFU</name>
<accession>A0A9Q8LHP0</accession>
<evidence type="ECO:0000256" key="2">
    <source>
        <dbReference type="ARBA" id="ARBA00022857"/>
    </source>
</evidence>
<dbReference type="InterPro" id="IPR013332">
    <property type="entry name" value="KPR_N"/>
</dbReference>